<evidence type="ECO:0000256" key="4">
    <source>
        <dbReference type="ARBA" id="ARBA00012706"/>
    </source>
</evidence>
<evidence type="ECO:0000256" key="2">
    <source>
        <dbReference type="ARBA" id="ARBA00004613"/>
    </source>
</evidence>
<dbReference type="InterPro" id="IPR017853">
    <property type="entry name" value="GH"/>
</dbReference>
<dbReference type="GO" id="GO:0005576">
    <property type="term" value="C:extracellular region"/>
    <property type="evidence" value="ECO:0007669"/>
    <property type="project" value="UniProtKB-SubCell"/>
</dbReference>
<dbReference type="InterPro" id="IPR001547">
    <property type="entry name" value="Glyco_hydro_5"/>
</dbReference>
<keyword evidence="7" id="KW-0378">Hydrolase</keyword>
<evidence type="ECO:0000256" key="8">
    <source>
        <dbReference type="ARBA" id="ARBA00023295"/>
    </source>
</evidence>
<evidence type="ECO:0000256" key="5">
    <source>
        <dbReference type="ARBA" id="ARBA00022525"/>
    </source>
</evidence>
<organism evidence="10 11">
    <name type="scientific">Cadophora malorum</name>
    <dbReference type="NCBI Taxonomy" id="108018"/>
    <lineage>
        <taxon>Eukaryota</taxon>
        <taxon>Fungi</taxon>
        <taxon>Dikarya</taxon>
        <taxon>Ascomycota</taxon>
        <taxon>Pezizomycotina</taxon>
        <taxon>Leotiomycetes</taxon>
        <taxon>Helotiales</taxon>
        <taxon>Ploettnerulaceae</taxon>
        <taxon>Cadophora</taxon>
    </lineage>
</organism>
<evidence type="ECO:0000313" key="11">
    <source>
        <dbReference type="Proteomes" id="UP000664132"/>
    </source>
</evidence>
<dbReference type="Pfam" id="PF26410">
    <property type="entry name" value="GH5_mannosidase"/>
    <property type="match status" value="1"/>
</dbReference>
<dbReference type="SUPFAM" id="SSF51445">
    <property type="entry name" value="(Trans)glycosidases"/>
    <property type="match status" value="1"/>
</dbReference>
<dbReference type="EC" id="3.2.1.78" evidence="4"/>
<dbReference type="Proteomes" id="UP000664132">
    <property type="component" value="Unassembled WGS sequence"/>
</dbReference>
<dbReference type="Gene3D" id="3.20.20.80">
    <property type="entry name" value="Glycosidases"/>
    <property type="match status" value="1"/>
</dbReference>
<evidence type="ECO:0000256" key="1">
    <source>
        <dbReference type="ARBA" id="ARBA00001678"/>
    </source>
</evidence>
<dbReference type="OrthoDB" id="428177at2759"/>
<keyword evidence="8" id="KW-0326">Glycosidase</keyword>
<keyword evidence="6" id="KW-0732">Signal</keyword>
<evidence type="ECO:0000256" key="7">
    <source>
        <dbReference type="ARBA" id="ARBA00022801"/>
    </source>
</evidence>
<protein>
    <recommendedName>
        <fullName evidence="4">mannan endo-1,4-beta-mannosidase</fullName>
        <ecNumber evidence="4">3.2.1.78</ecNumber>
    </recommendedName>
</protein>
<gene>
    <name evidence="10" type="ORF">IFR04_006040</name>
</gene>
<dbReference type="EMBL" id="JAFJYH010000076">
    <property type="protein sequence ID" value="KAG4420858.1"/>
    <property type="molecule type" value="Genomic_DNA"/>
</dbReference>
<accession>A0A8H7TL42</accession>
<dbReference type="InterPro" id="IPR045053">
    <property type="entry name" value="MAN-like"/>
</dbReference>
<keyword evidence="5" id="KW-0964">Secreted</keyword>
<evidence type="ECO:0000313" key="10">
    <source>
        <dbReference type="EMBL" id="KAG4420858.1"/>
    </source>
</evidence>
<comment type="similarity">
    <text evidence="3">Belongs to the glycosyl hydrolase 5 (cellulase A) family.</text>
</comment>
<evidence type="ECO:0000256" key="3">
    <source>
        <dbReference type="ARBA" id="ARBA00005641"/>
    </source>
</evidence>
<dbReference type="PANTHER" id="PTHR31451">
    <property type="match status" value="1"/>
</dbReference>
<dbReference type="GO" id="GO:0016985">
    <property type="term" value="F:mannan endo-1,4-beta-mannosidase activity"/>
    <property type="evidence" value="ECO:0007669"/>
    <property type="project" value="UniProtKB-EC"/>
</dbReference>
<dbReference type="PANTHER" id="PTHR31451:SF39">
    <property type="entry name" value="MANNAN ENDO-1,4-BETA-MANNOSIDASE 1"/>
    <property type="match status" value="1"/>
</dbReference>
<evidence type="ECO:0000259" key="9">
    <source>
        <dbReference type="Pfam" id="PF26410"/>
    </source>
</evidence>
<reference evidence="10" key="1">
    <citation type="submission" date="2021-02" db="EMBL/GenBank/DDBJ databases">
        <title>Genome sequence Cadophora malorum strain M34.</title>
        <authorList>
            <person name="Stefanovic E."/>
            <person name="Vu D."/>
            <person name="Scully C."/>
            <person name="Dijksterhuis J."/>
            <person name="Roader J."/>
            <person name="Houbraken J."/>
        </authorList>
    </citation>
    <scope>NUCLEOTIDE SEQUENCE</scope>
    <source>
        <strain evidence="10">M34</strain>
    </source>
</reference>
<comment type="subcellular location">
    <subcellularLocation>
        <location evidence="2">Secreted</location>
    </subcellularLocation>
</comment>
<sequence>MYRGVHLHKLHLYKTLQKSKTSLLQQSLPSSRHQAHLPLKSYKLSSPPVSTLLARNSHVYRNGTSLYLNGERWTVSGANVYWLGLDENVEPPAGEPYYAPFKASYPTKGRTTEIMRTLVTIGAKLIRSQSLGVSVGNPLSLMPAKGVINTDAFEAIDWAVFQARQHGLRIIAPLVDNFDYYHGGKFTFLRWHGYNISGSTSPLPPNTMKFYTNDAIITTFRDYIDILMTHVNPYTGLSYADDPTIIGYETDVHVEWIIEICTLIKAIGPKKLCIDGTYGVNKTHFVIEEVDIFSDHFYPLNNTLLEDDINAVESADRVYIAGELGWTAEATAKRGDSLRSFYDVIERRQGMERPVVAGSLIWSLFGRNVPDCETYVPHNDGFTMHYGSPNNSAADNLQISTMRQHYFAMQGITVDGYLPSVPCPGNYIPSYDAEHTYV</sequence>
<keyword evidence="11" id="KW-1185">Reference proteome</keyword>
<comment type="catalytic activity">
    <reaction evidence="1">
        <text>Random hydrolysis of (1-&gt;4)-beta-D-mannosidic linkages in mannans, galactomannans and glucomannans.</text>
        <dbReference type="EC" id="3.2.1.78"/>
    </reaction>
</comment>
<feature type="domain" description="Glycoside hydrolase family 5" evidence="9">
    <location>
        <begin position="139"/>
        <end position="306"/>
    </location>
</feature>
<dbReference type="AlphaFoldDB" id="A0A8H7TL42"/>
<proteinExistence type="inferred from homology"/>
<evidence type="ECO:0000256" key="6">
    <source>
        <dbReference type="ARBA" id="ARBA00022729"/>
    </source>
</evidence>
<name>A0A8H7TL42_9HELO</name>
<comment type="caution">
    <text evidence="10">The sequence shown here is derived from an EMBL/GenBank/DDBJ whole genome shotgun (WGS) entry which is preliminary data.</text>
</comment>